<evidence type="ECO:0000313" key="1">
    <source>
        <dbReference type="EMBL" id="GGH26561.1"/>
    </source>
</evidence>
<gene>
    <name evidence="1" type="ORF">GCM10007423_11640</name>
</gene>
<evidence type="ECO:0000313" key="2">
    <source>
        <dbReference type="Proteomes" id="UP000600214"/>
    </source>
</evidence>
<dbReference type="EMBL" id="BMIA01000001">
    <property type="protein sequence ID" value="GGH26561.1"/>
    <property type="molecule type" value="Genomic_DNA"/>
</dbReference>
<reference evidence="2" key="1">
    <citation type="journal article" date="2019" name="Int. J. Syst. Evol. Microbiol.">
        <title>The Global Catalogue of Microorganisms (GCM) 10K type strain sequencing project: providing services to taxonomists for standard genome sequencing and annotation.</title>
        <authorList>
            <consortium name="The Broad Institute Genomics Platform"/>
            <consortium name="The Broad Institute Genome Sequencing Center for Infectious Disease"/>
            <person name="Wu L."/>
            <person name="Ma J."/>
        </authorList>
    </citation>
    <scope>NUCLEOTIDE SEQUENCE [LARGE SCALE GENOMIC DNA]</scope>
    <source>
        <strain evidence="2">CGMCC 1.15288</strain>
    </source>
</reference>
<proteinExistence type="predicted"/>
<dbReference type="Proteomes" id="UP000600214">
    <property type="component" value="Unassembled WGS sequence"/>
</dbReference>
<accession>A0ABQ1YIU5</accession>
<sequence length="99" mass="10864">MHPAIISEQVAGYYYQSTDWSAVAAAMFASAGYGGHVDSGDYPFLIDKNTRGFLENAAISEDDKIILVTKMQSGYCTCNKLTDAFNHFLSSARKEVELV</sequence>
<name>A0ABQ1YIU5_9BACT</name>
<organism evidence="1 2">
    <name type="scientific">Dyadobacter endophyticus</name>
    <dbReference type="NCBI Taxonomy" id="1749036"/>
    <lineage>
        <taxon>Bacteria</taxon>
        <taxon>Pseudomonadati</taxon>
        <taxon>Bacteroidota</taxon>
        <taxon>Cytophagia</taxon>
        <taxon>Cytophagales</taxon>
        <taxon>Spirosomataceae</taxon>
        <taxon>Dyadobacter</taxon>
    </lineage>
</organism>
<keyword evidence="2" id="KW-1185">Reference proteome</keyword>
<dbReference type="RefSeq" id="WP_188929579.1">
    <property type="nucleotide sequence ID" value="NZ_BMIA01000001.1"/>
</dbReference>
<protein>
    <submittedName>
        <fullName evidence="1">Uncharacterized protein</fullName>
    </submittedName>
</protein>
<comment type="caution">
    <text evidence="1">The sequence shown here is derived from an EMBL/GenBank/DDBJ whole genome shotgun (WGS) entry which is preliminary data.</text>
</comment>